<keyword evidence="11 14" id="KW-0131">Cell cycle</keyword>
<evidence type="ECO:0000313" key="18">
    <source>
        <dbReference type="EMBL" id="MBL7628823.1"/>
    </source>
</evidence>
<dbReference type="PANTHER" id="PTHR43445">
    <property type="entry name" value="UDP-N-ACETYLMURAMATE--L-ALANINE LIGASE-RELATED"/>
    <property type="match status" value="1"/>
</dbReference>
<comment type="similarity">
    <text evidence="14">Belongs to the MurCDEF family.</text>
</comment>
<dbReference type="HAMAP" id="MF_00046">
    <property type="entry name" value="MurC"/>
    <property type="match status" value="1"/>
</dbReference>
<keyword evidence="9 14" id="KW-0133">Cell shape</keyword>
<dbReference type="InterPro" id="IPR005758">
    <property type="entry name" value="UDP-N-AcMur_Ala_ligase_MurC"/>
</dbReference>
<dbReference type="Gene3D" id="3.40.50.720">
    <property type="entry name" value="NAD(P)-binding Rossmann-like Domain"/>
    <property type="match status" value="1"/>
</dbReference>
<keyword evidence="8 14" id="KW-0067">ATP-binding</keyword>
<dbReference type="Proteomes" id="UP000604475">
    <property type="component" value="Unassembled WGS sequence"/>
</dbReference>
<comment type="function">
    <text evidence="14">Cell wall formation.</text>
</comment>
<keyword evidence="7 14" id="KW-0547">Nucleotide-binding</keyword>
<dbReference type="SUPFAM" id="SSF51984">
    <property type="entry name" value="MurCD N-terminal domain"/>
    <property type="match status" value="1"/>
</dbReference>
<evidence type="ECO:0000256" key="7">
    <source>
        <dbReference type="ARBA" id="ARBA00022741"/>
    </source>
</evidence>
<sequence>MSAHVHFLGIGGSGLAPLARIALARGDTVSGSDQEPSARVDALRALGARVRAGGPPDAAGLAAELAGVEVVVASSALGDDHPEVAAARALGIPVRRRSDWLPELTTGYRLVAVAGSHGKTTTSAMLTVVLRAAGLDPTAVIGGEVPQLGGGALVGGGDLFVLEADEYGGAFGGLDPALAIITNVEWEHPDLFPDEEAVRAVFTAFAGRIRPGGTLLACGDDPGVAAVLGTLAEHQGGGPRVVRYGFGDGLAWRAVDVTAVNPTAAGPSGEGGPAVVTSTRVLRDGEPVGTLRLALPGRHTVLNALAALAAASELGVPVETSLTALAGYAGAARRFQRLGSAKLPGTGAVEVVDDYAHHPTEIRATLAAARQRAAGRQVWAVLQPHTYSRLAALLDDFAVAFGDADRLYVTDIYAARERDDLGLHAADLAKRVRTPSETSYVGWTELPERLVADLAGHDVLLLTLGAGTITELGPDLLALLTPAG</sequence>
<dbReference type="GO" id="GO:0008763">
    <property type="term" value="F:UDP-N-acetylmuramate-L-alanine ligase activity"/>
    <property type="evidence" value="ECO:0007669"/>
    <property type="project" value="UniProtKB-UniRule"/>
</dbReference>
<dbReference type="InterPro" id="IPR004101">
    <property type="entry name" value="Mur_ligase_C"/>
</dbReference>
<dbReference type="InterPro" id="IPR036615">
    <property type="entry name" value="Mur_ligase_C_dom_sf"/>
</dbReference>
<dbReference type="InterPro" id="IPR050061">
    <property type="entry name" value="MurCDEF_pg_biosynth"/>
</dbReference>
<feature type="binding site" evidence="14">
    <location>
        <begin position="115"/>
        <end position="121"/>
    </location>
    <ligand>
        <name>ATP</name>
        <dbReference type="ChEBI" id="CHEBI:30616"/>
    </ligand>
</feature>
<comment type="pathway">
    <text evidence="2 14">Cell wall biogenesis; peptidoglycan biosynthesis.</text>
</comment>
<proteinExistence type="inferred from homology"/>
<dbReference type="PANTHER" id="PTHR43445:SF3">
    <property type="entry name" value="UDP-N-ACETYLMURAMATE--L-ALANINE LIGASE"/>
    <property type="match status" value="1"/>
</dbReference>
<dbReference type="GO" id="GO:0008360">
    <property type="term" value="P:regulation of cell shape"/>
    <property type="evidence" value="ECO:0007669"/>
    <property type="project" value="UniProtKB-KW"/>
</dbReference>
<dbReference type="Gene3D" id="3.40.1190.10">
    <property type="entry name" value="Mur-like, catalytic domain"/>
    <property type="match status" value="1"/>
</dbReference>
<keyword evidence="6 14" id="KW-0132">Cell division</keyword>
<keyword evidence="19" id="KW-1185">Reference proteome</keyword>
<dbReference type="Pfam" id="PF01225">
    <property type="entry name" value="Mur_ligase"/>
    <property type="match status" value="1"/>
</dbReference>
<feature type="domain" description="Mur ligase C-terminal" evidence="16">
    <location>
        <begin position="333"/>
        <end position="467"/>
    </location>
</feature>
<evidence type="ECO:0000256" key="4">
    <source>
        <dbReference type="ARBA" id="ARBA00022490"/>
    </source>
</evidence>
<evidence type="ECO:0000259" key="17">
    <source>
        <dbReference type="Pfam" id="PF08245"/>
    </source>
</evidence>
<organism evidence="18 19">
    <name type="scientific">Frankia nepalensis</name>
    <dbReference type="NCBI Taxonomy" id="1836974"/>
    <lineage>
        <taxon>Bacteria</taxon>
        <taxon>Bacillati</taxon>
        <taxon>Actinomycetota</taxon>
        <taxon>Actinomycetes</taxon>
        <taxon>Frankiales</taxon>
        <taxon>Frankiaceae</taxon>
        <taxon>Frankia</taxon>
    </lineage>
</organism>
<dbReference type="Pfam" id="PF08245">
    <property type="entry name" value="Mur_ligase_M"/>
    <property type="match status" value="1"/>
</dbReference>
<protein>
    <recommendedName>
        <fullName evidence="3 14">UDP-N-acetylmuramate--L-alanine ligase</fullName>
        <ecNumber evidence="3 14">6.3.2.8</ecNumber>
    </recommendedName>
    <alternativeName>
        <fullName evidence="14">UDP-N-acetylmuramoyl-L-alanine synthetase</fullName>
    </alternativeName>
</protein>
<keyword evidence="10 14" id="KW-0573">Peptidoglycan synthesis</keyword>
<evidence type="ECO:0000256" key="9">
    <source>
        <dbReference type="ARBA" id="ARBA00022960"/>
    </source>
</evidence>
<evidence type="ECO:0000256" key="6">
    <source>
        <dbReference type="ARBA" id="ARBA00022618"/>
    </source>
</evidence>
<evidence type="ECO:0000313" key="19">
    <source>
        <dbReference type="Proteomes" id="UP000604475"/>
    </source>
</evidence>
<dbReference type="SUPFAM" id="SSF53623">
    <property type="entry name" value="MurD-like peptide ligases, catalytic domain"/>
    <property type="match status" value="1"/>
</dbReference>
<comment type="catalytic activity">
    <reaction evidence="13 14">
        <text>UDP-N-acetyl-alpha-D-muramate + L-alanine + ATP = UDP-N-acetyl-alpha-D-muramoyl-L-alanine + ADP + phosphate + H(+)</text>
        <dbReference type="Rhea" id="RHEA:23372"/>
        <dbReference type="ChEBI" id="CHEBI:15378"/>
        <dbReference type="ChEBI" id="CHEBI:30616"/>
        <dbReference type="ChEBI" id="CHEBI:43474"/>
        <dbReference type="ChEBI" id="CHEBI:57972"/>
        <dbReference type="ChEBI" id="CHEBI:70757"/>
        <dbReference type="ChEBI" id="CHEBI:83898"/>
        <dbReference type="ChEBI" id="CHEBI:456216"/>
        <dbReference type="EC" id="6.3.2.8"/>
    </reaction>
</comment>
<dbReference type="GO" id="GO:0005524">
    <property type="term" value="F:ATP binding"/>
    <property type="evidence" value="ECO:0007669"/>
    <property type="project" value="UniProtKB-UniRule"/>
</dbReference>
<dbReference type="AlphaFoldDB" id="A0A937RLZ4"/>
<comment type="subcellular location">
    <subcellularLocation>
        <location evidence="1 14">Cytoplasm</location>
    </subcellularLocation>
</comment>
<dbReference type="InterPro" id="IPR000713">
    <property type="entry name" value="Mur_ligase_N"/>
</dbReference>
<dbReference type="NCBIfam" id="TIGR01082">
    <property type="entry name" value="murC"/>
    <property type="match status" value="1"/>
</dbReference>
<evidence type="ECO:0000256" key="13">
    <source>
        <dbReference type="ARBA" id="ARBA00047833"/>
    </source>
</evidence>
<evidence type="ECO:0000259" key="15">
    <source>
        <dbReference type="Pfam" id="PF01225"/>
    </source>
</evidence>
<dbReference type="EMBL" id="JAEACQ010000196">
    <property type="protein sequence ID" value="MBL7628823.1"/>
    <property type="molecule type" value="Genomic_DNA"/>
</dbReference>
<evidence type="ECO:0000259" key="16">
    <source>
        <dbReference type="Pfam" id="PF02875"/>
    </source>
</evidence>
<comment type="caution">
    <text evidence="18">The sequence shown here is derived from an EMBL/GenBank/DDBJ whole genome shotgun (WGS) entry which is preliminary data.</text>
</comment>
<dbReference type="Gene3D" id="3.90.190.20">
    <property type="entry name" value="Mur ligase, C-terminal domain"/>
    <property type="match status" value="1"/>
</dbReference>
<evidence type="ECO:0000256" key="12">
    <source>
        <dbReference type="ARBA" id="ARBA00023316"/>
    </source>
</evidence>
<evidence type="ECO:0000256" key="11">
    <source>
        <dbReference type="ARBA" id="ARBA00023306"/>
    </source>
</evidence>
<dbReference type="InterPro" id="IPR036565">
    <property type="entry name" value="Mur-like_cat_sf"/>
</dbReference>
<keyword evidence="12 14" id="KW-0961">Cell wall biogenesis/degradation</keyword>
<dbReference type="EC" id="6.3.2.8" evidence="3 14"/>
<gene>
    <name evidence="14 18" type="primary">murC</name>
    <name evidence="18" type="ORF">I7412_17000</name>
</gene>
<evidence type="ECO:0000256" key="10">
    <source>
        <dbReference type="ARBA" id="ARBA00022984"/>
    </source>
</evidence>
<dbReference type="GO" id="GO:0009252">
    <property type="term" value="P:peptidoglycan biosynthetic process"/>
    <property type="evidence" value="ECO:0007669"/>
    <property type="project" value="UniProtKB-UniRule"/>
</dbReference>
<name>A0A937RLZ4_9ACTN</name>
<dbReference type="GO" id="GO:0051301">
    <property type="term" value="P:cell division"/>
    <property type="evidence" value="ECO:0007669"/>
    <property type="project" value="UniProtKB-KW"/>
</dbReference>
<dbReference type="SUPFAM" id="SSF53244">
    <property type="entry name" value="MurD-like peptide ligases, peptide-binding domain"/>
    <property type="match status" value="1"/>
</dbReference>
<evidence type="ECO:0000256" key="5">
    <source>
        <dbReference type="ARBA" id="ARBA00022598"/>
    </source>
</evidence>
<feature type="domain" description="Mur ligase N-terminal catalytic" evidence="15">
    <location>
        <begin position="4"/>
        <end position="108"/>
    </location>
</feature>
<feature type="domain" description="Mur ligase central" evidence="17">
    <location>
        <begin position="113"/>
        <end position="311"/>
    </location>
</feature>
<accession>A0A937RLZ4</accession>
<reference evidence="18" key="1">
    <citation type="submission" date="2020-12" db="EMBL/GenBank/DDBJ databases">
        <title>Genomic characterization of non-nitrogen-fixing Frankia strains.</title>
        <authorList>
            <person name="Carlos-Shanley C."/>
            <person name="Guerra T."/>
            <person name="Hahn D."/>
        </authorList>
    </citation>
    <scope>NUCLEOTIDE SEQUENCE</scope>
    <source>
        <strain evidence="18">CN6</strain>
    </source>
</reference>
<evidence type="ECO:0000256" key="3">
    <source>
        <dbReference type="ARBA" id="ARBA00012211"/>
    </source>
</evidence>
<dbReference type="Pfam" id="PF02875">
    <property type="entry name" value="Mur_ligase_C"/>
    <property type="match status" value="1"/>
</dbReference>
<evidence type="ECO:0000256" key="1">
    <source>
        <dbReference type="ARBA" id="ARBA00004496"/>
    </source>
</evidence>
<dbReference type="RefSeq" id="WP_202999165.1">
    <property type="nucleotide sequence ID" value="NZ_JADWYU010000196.1"/>
</dbReference>
<evidence type="ECO:0000256" key="14">
    <source>
        <dbReference type="HAMAP-Rule" id="MF_00046"/>
    </source>
</evidence>
<dbReference type="GO" id="GO:0005737">
    <property type="term" value="C:cytoplasm"/>
    <property type="evidence" value="ECO:0007669"/>
    <property type="project" value="UniProtKB-SubCell"/>
</dbReference>
<evidence type="ECO:0000256" key="8">
    <source>
        <dbReference type="ARBA" id="ARBA00022840"/>
    </source>
</evidence>
<dbReference type="InterPro" id="IPR013221">
    <property type="entry name" value="Mur_ligase_cen"/>
</dbReference>
<evidence type="ECO:0000256" key="2">
    <source>
        <dbReference type="ARBA" id="ARBA00004752"/>
    </source>
</evidence>
<keyword evidence="4 14" id="KW-0963">Cytoplasm</keyword>
<keyword evidence="5 14" id="KW-0436">Ligase</keyword>
<dbReference type="GO" id="GO:0071555">
    <property type="term" value="P:cell wall organization"/>
    <property type="evidence" value="ECO:0007669"/>
    <property type="project" value="UniProtKB-KW"/>
</dbReference>